<dbReference type="PANTHER" id="PTHR10742">
    <property type="entry name" value="FLAVIN MONOAMINE OXIDASE"/>
    <property type="match status" value="1"/>
</dbReference>
<evidence type="ECO:0000256" key="1">
    <source>
        <dbReference type="ARBA" id="ARBA00004814"/>
    </source>
</evidence>
<gene>
    <name evidence="8" type="ORF">T190115A13A_200002</name>
</gene>
<evidence type="ECO:0000256" key="5">
    <source>
        <dbReference type="ARBA" id="ARBA00023070"/>
    </source>
</evidence>
<organism evidence="8 9">
    <name type="scientific">Tenacibaculum vairaonense</name>
    <dbReference type="NCBI Taxonomy" id="3137860"/>
    <lineage>
        <taxon>Bacteria</taxon>
        <taxon>Pseudomonadati</taxon>
        <taxon>Bacteroidota</taxon>
        <taxon>Flavobacteriia</taxon>
        <taxon>Flavobacteriales</taxon>
        <taxon>Flavobacteriaceae</taxon>
        <taxon>Tenacibaculum</taxon>
    </lineage>
</organism>
<reference evidence="8 9" key="1">
    <citation type="submission" date="2024-05" db="EMBL/GenBank/DDBJ databases">
        <authorList>
            <person name="Duchaud E."/>
        </authorList>
    </citation>
    <scope>NUCLEOTIDE SEQUENCE [LARGE SCALE GENOMIC DNA]</scope>
    <source>
        <strain evidence="8">Ena-SAMPLE-TAB-13-05-2024-13:56:06:370-140305</strain>
    </source>
</reference>
<feature type="domain" description="Amine oxidase" evidence="7">
    <location>
        <begin position="166"/>
        <end position="388"/>
    </location>
</feature>
<dbReference type="EMBL" id="CAXJRC010000012">
    <property type="protein sequence ID" value="CAL2106286.1"/>
    <property type="molecule type" value="Genomic_DNA"/>
</dbReference>
<keyword evidence="9" id="KW-1185">Reference proteome</keyword>
<comment type="similarity">
    <text evidence="2">Belongs to the tryptophan 2-monooxygenase family.</text>
</comment>
<evidence type="ECO:0000313" key="9">
    <source>
        <dbReference type="Proteomes" id="UP001497602"/>
    </source>
</evidence>
<evidence type="ECO:0000259" key="7">
    <source>
        <dbReference type="Pfam" id="PF01593"/>
    </source>
</evidence>
<comment type="catalytic activity">
    <reaction evidence="6">
        <text>L-tryptophan + O2 = indole-3-acetamide + CO2 + H2O</text>
        <dbReference type="Rhea" id="RHEA:16165"/>
        <dbReference type="ChEBI" id="CHEBI:15377"/>
        <dbReference type="ChEBI" id="CHEBI:15379"/>
        <dbReference type="ChEBI" id="CHEBI:16031"/>
        <dbReference type="ChEBI" id="CHEBI:16526"/>
        <dbReference type="ChEBI" id="CHEBI:57912"/>
        <dbReference type="EC" id="1.13.12.3"/>
    </reaction>
</comment>
<dbReference type="SUPFAM" id="SSF51905">
    <property type="entry name" value="FAD/NAD(P)-binding domain"/>
    <property type="match status" value="1"/>
</dbReference>
<dbReference type="InterPro" id="IPR002937">
    <property type="entry name" value="Amino_oxidase"/>
</dbReference>
<dbReference type="SUPFAM" id="SSF54373">
    <property type="entry name" value="FAD-linked reductases, C-terminal domain"/>
    <property type="match status" value="1"/>
</dbReference>
<evidence type="ECO:0000313" key="8">
    <source>
        <dbReference type="EMBL" id="CAL2106286.1"/>
    </source>
</evidence>
<accession>A0ABM9PKT2</accession>
<name>A0ABM9PKT2_9FLAO</name>
<sequence>MTRKEFIKLCSLLGLSIPFYTTYGFSTNSNNKEHLSKFKGKVLIIGAGAAGLTAAYRLSQIGVDFQILEASSNYGGRMKTSTNFVDFPIPLGAEWLHVERDIFDEIINNSTVNIATETTGYNADDDALYQGEEVTMDDMGFGIDQKFIGSSWLDFFKQHLLPSIQEKIIYNQVVTSIDYSGDKIFTKTSNATYEADKIIVTVPVKMLQKKSITFIPQLPKNKLEKIDNVTVWDGFKAFIEFSDKFYPTVIESKVSPKKSGQKMYYDASYGQNSERHVLGLFTVGSATLPYIQLSDSELIEYILDELDEMFDGEASANYIKHISQNWNNEPFIQGAYVYNYESWRAINTLGKSVNNKVFFAGTAYTTGDDWGGVHSASHSAIRAVNEILEYKNRN</sequence>
<evidence type="ECO:0000256" key="6">
    <source>
        <dbReference type="ARBA" id="ARBA00047321"/>
    </source>
</evidence>
<dbReference type="Pfam" id="PF01593">
    <property type="entry name" value="Amino_oxidase"/>
    <property type="match status" value="1"/>
</dbReference>
<protein>
    <recommendedName>
        <fullName evidence="4">Tryptophan 2-monooxygenase</fullName>
        <ecNumber evidence="3">1.13.12.3</ecNumber>
    </recommendedName>
</protein>
<dbReference type="InterPro" id="IPR036188">
    <property type="entry name" value="FAD/NAD-bd_sf"/>
</dbReference>
<dbReference type="EC" id="1.13.12.3" evidence="3"/>
<evidence type="ECO:0000256" key="3">
    <source>
        <dbReference type="ARBA" id="ARBA00012535"/>
    </source>
</evidence>
<dbReference type="PANTHER" id="PTHR10742:SF410">
    <property type="entry name" value="LYSINE-SPECIFIC HISTONE DEMETHYLASE 2"/>
    <property type="match status" value="1"/>
</dbReference>
<dbReference type="Pfam" id="PF13450">
    <property type="entry name" value="NAD_binding_8"/>
    <property type="match status" value="1"/>
</dbReference>
<dbReference type="Proteomes" id="UP001497602">
    <property type="component" value="Unassembled WGS sequence"/>
</dbReference>
<dbReference type="RefSeq" id="WP_348702934.1">
    <property type="nucleotide sequence ID" value="NZ_CAXIYA010000008.1"/>
</dbReference>
<comment type="caution">
    <text evidence="8">The sequence shown here is derived from an EMBL/GenBank/DDBJ whole genome shotgun (WGS) entry which is preliminary data.</text>
</comment>
<evidence type="ECO:0000256" key="2">
    <source>
        <dbReference type="ARBA" id="ARBA00005833"/>
    </source>
</evidence>
<comment type="pathway">
    <text evidence="1">Plant hormone metabolism; auxin biosynthesis.</text>
</comment>
<keyword evidence="5" id="KW-0073">Auxin biosynthesis</keyword>
<evidence type="ECO:0000256" key="4">
    <source>
        <dbReference type="ARBA" id="ARBA00017871"/>
    </source>
</evidence>
<proteinExistence type="inferred from homology"/>
<dbReference type="Gene3D" id="3.50.50.60">
    <property type="entry name" value="FAD/NAD(P)-binding domain"/>
    <property type="match status" value="2"/>
</dbReference>
<dbReference type="InterPro" id="IPR050281">
    <property type="entry name" value="Flavin_monoamine_oxidase"/>
</dbReference>